<name>A0A171DPN4_9ACTN</name>
<evidence type="ECO:0000256" key="1">
    <source>
        <dbReference type="SAM" id="SignalP"/>
    </source>
</evidence>
<evidence type="ECO:0000313" key="2">
    <source>
        <dbReference type="EMBL" id="GAT71012.1"/>
    </source>
</evidence>
<feature type="signal peptide" evidence="1">
    <location>
        <begin position="1"/>
        <end position="27"/>
    </location>
</feature>
<dbReference type="GO" id="GO:0016787">
    <property type="term" value="F:hydrolase activity"/>
    <property type="evidence" value="ECO:0007669"/>
    <property type="project" value="UniProtKB-KW"/>
</dbReference>
<dbReference type="Gene3D" id="2.130.10.10">
    <property type="entry name" value="YVTN repeat-like/Quinoprotein amine dehydrogenase"/>
    <property type="match status" value="2"/>
</dbReference>
<keyword evidence="1" id="KW-0732">Signal</keyword>
<dbReference type="NCBIfam" id="NF045728">
    <property type="entry name" value="glycosyl_F510_1955"/>
    <property type="match status" value="1"/>
</dbReference>
<dbReference type="AlphaFoldDB" id="A0A171DPN4"/>
<dbReference type="CDD" id="cd15482">
    <property type="entry name" value="Sialidase_non-viral"/>
    <property type="match status" value="1"/>
</dbReference>
<comment type="caution">
    <text evidence="2">The sequence shown here is derived from an EMBL/GenBank/DDBJ whole genome shotgun (WGS) entry which is preliminary data.</text>
</comment>
<dbReference type="RefSeq" id="WP_068903778.1">
    <property type="nucleotide sequence ID" value="NZ_BDCX01000021.1"/>
</dbReference>
<keyword evidence="2" id="KW-0378">Hydrolase</keyword>
<keyword evidence="3" id="KW-1185">Reference proteome</keyword>
<dbReference type="EMBL" id="BDCX01000021">
    <property type="protein sequence ID" value="GAT71012.1"/>
    <property type="molecule type" value="Genomic_DNA"/>
</dbReference>
<gene>
    <name evidence="2" type="ORF">PS9374_06703</name>
</gene>
<protein>
    <submittedName>
        <fullName evidence="2">Glycosyl hydrolase</fullName>
    </submittedName>
</protein>
<dbReference type="STRING" id="161355.PS9374_06703"/>
<dbReference type="OrthoDB" id="9764804at2"/>
<dbReference type="InterPro" id="IPR015943">
    <property type="entry name" value="WD40/YVTN_repeat-like_dom_sf"/>
</dbReference>
<sequence length="294" mass="29951">MTPIGLHRRVRAGAVLALALLSGTACAAQSSTQTTDAADPGIGHVHGLGVDPADGTIYISGHYGLFQVRSTDTARRVADRVQDHMGFTVIGPKTFLSSGHPAANDVPSGGSPHLGLIRTTDAGLTWSTVSQAGIADFHALAPAGTTLYAYDSQSGQVRRSGNEGQGWVPGAALQVIGLAAHEEEPNRVHATTPEGVQVSKDGGLTFAGLSGSPLLSHLDALGKDDLVGVGADGRVHASADGGATWQAAGRLPGQAAAFTAVDRQRLLAALQDGTVLESTDGGRGFSVVYRPALS</sequence>
<feature type="chain" id="PRO_5007905898" evidence="1">
    <location>
        <begin position="28"/>
        <end position="294"/>
    </location>
</feature>
<reference evidence="3" key="2">
    <citation type="submission" date="2016-04" db="EMBL/GenBank/DDBJ databases">
        <title>Planomonospora sphaerica JCM9374 whole genome shotgun sequence.</title>
        <authorList>
            <person name="Suzuki T."/>
            <person name="Dohra H."/>
            <person name="Kodani S."/>
        </authorList>
    </citation>
    <scope>NUCLEOTIDE SEQUENCE [LARGE SCALE GENOMIC DNA]</scope>
    <source>
        <strain evidence="3">JCM 9374</strain>
    </source>
</reference>
<proteinExistence type="predicted"/>
<evidence type="ECO:0000313" key="3">
    <source>
        <dbReference type="Proteomes" id="UP000077701"/>
    </source>
</evidence>
<dbReference type="Proteomes" id="UP000077701">
    <property type="component" value="Unassembled WGS sequence"/>
</dbReference>
<dbReference type="InterPro" id="IPR054817">
    <property type="entry name" value="Glycosyl_F510_1955-like"/>
</dbReference>
<dbReference type="SUPFAM" id="SSF110296">
    <property type="entry name" value="Oligoxyloglucan reducing end-specific cellobiohydrolase"/>
    <property type="match status" value="1"/>
</dbReference>
<organism evidence="2 3">
    <name type="scientific">Planomonospora sphaerica</name>
    <dbReference type="NCBI Taxonomy" id="161355"/>
    <lineage>
        <taxon>Bacteria</taxon>
        <taxon>Bacillati</taxon>
        <taxon>Actinomycetota</taxon>
        <taxon>Actinomycetes</taxon>
        <taxon>Streptosporangiales</taxon>
        <taxon>Streptosporangiaceae</taxon>
        <taxon>Planomonospora</taxon>
    </lineage>
</organism>
<reference evidence="2 3" key="1">
    <citation type="journal article" date="2016" name="Genome Announc.">
        <title>Draft Genome Sequence of Planomonospora sphaerica JCM9374, a Rare Actinomycete.</title>
        <authorList>
            <person name="Dohra H."/>
            <person name="Suzuki T."/>
            <person name="Inoue Y."/>
            <person name="Kodani S."/>
        </authorList>
    </citation>
    <scope>NUCLEOTIDE SEQUENCE [LARGE SCALE GENOMIC DNA]</scope>
    <source>
        <strain evidence="2 3">JCM 9374</strain>
    </source>
</reference>
<accession>A0A171DPN4</accession>